<organism evidence="1 2">
    <name type="scientific">Microcystis aeruginosa NIES-3787</name>
    <dbReference type="NCBI Taxonomy" id="2517782"/>
    <lineage>
        <taxon>Bacteria</taxon>
        <taxon>Bacillati</taxon>
        <taxon>Cyanobacteriota</taxon>
        <taxon>Cyanophyceae</taxon>
        <taxon>Oscillatoriophycideae</taxon>
        <taxon>Chroococcales</taxon>
        <taxon>Microcystaceae</taxon>
        <taxon>Microcystis</taxon>
    </lineage>
</organism>
<dbReference type="AlphaFoldDB" id="A0A6H9GBY1"/>
<dbReference type="EMBL" id="BJCH01000041">
    <property type="protein sequence ID" value="GCL47364.1"/>
    <property type="molecule type" value="Genomic_DNA"/>
</dbReference>
<reference evidence="1 2" key="1">
    <citation type="submission" date="2019-02" db="EMBL/GenBank/DDBJ databases">
        <title>Draft genome sequence of Arthrospira platensis NIES-3787.</title>
        <authorList>
            <person name="Yamaguchi H."/>
            <person name="Suzuki S."/>
            <person name="Kawachi M."/>
        </authorList>
    </citation>
    <scope>NUCLEOTIDE SEQUENCE [LARGE SCALE GENOMIC DNA]</scope>
    <source>
        <strain evidence="1 2">NIES-3787</strain>
    </source>
</reference>
<gene>
    <name evidence="1" type="ORF">NIES3787_30700</name>
</gene>
<dbReference type="Proteomes" id="UP000438874">
    <property type="component" value="Unassembled WGS sequence"/>
</dbReference>
<dbReference type="InterPro" id="IPR024271">
    <property type="entry name" value="DUF3782"/>
</dbReference>
<proteinExistence type="predicted"/>
<protein>
    <submittedName>
        <fullName evidence="1">Uncharacterized protein</fullName>
    </submittedName>
</protein>
<dbReference type="RefSeq" id="WP_159250123.1">
    <property type="nucleotide sequence ID" value="NZ_BJCH01000041.1"/>
</dbReference>
<sequence>MPEILQYREMRDHYDSSVGALAAIWRLHSQESFRNALKAMLEESFGVQMINVTEHDDEVFGRLDQIELDLLIKNGLLIIGKIQSSMSK</sequence>
<evidence type="ECO:0000313" key="1">
    <source>
        <dbReference type="EMBL" id="GCL47364.1"/>
    </source>
</evidence>
<dbReference type="Pfam" id="PF12644">
    <property type="entry name" value="DUF3782"/>
    <property type="match status" value="1"/>
</dbReference>
<evidence type="ECO:0000313" key="2">
    <source>
        <dbReference type="Proteomes" id="UP000438874"/>
    </source>
</evidence>
<accession>A0A6H9GBY1</accession>
<name>A0A6H9GBY1_MICAE</name>
<comment type="caution">
    <text evidence="1">The sequence shown here is derived from an EMBL/GenBank/DDBJ whole genome shotgun (WGS) entry which is preliminary data.</text>
</comment>